<dbReference type="Pfam" id="PF09159">
    <property type="entry name" value="Ydc2-catalyt"/>
    <property type="match status" value="1"/>
</dbReference>
<organism evidence="3">
    <name type="scientific">viral metagenome</name>
    <dbReference type="NCBI Taxonomy" id="1070528"/>
    <lineage>
        <taxon>unclassified sequences</taxon>
        <taxon>metagenomes</taxon>
        <taxon>organismal metagenomes</taxon>
    </lineage>
</organism>
<reference evidence="3" key="1">
    <citation type="journal article" date="2020" name="Nature">
        <title>Giant virus diversity and host interactions through global metagenomics.</title>
        <authorList>
            <person name="Schulz F."/>
            <person name="Roux S."/>
            <person name="Paez-Espino D."/>
            <person name="Jungbluth S."/>
            <person name="Walsh D.A."/>
            <person name="Denef V.J."/>
            <person name="McMahon K.D."/>
            <person name="Konstantinidis K.T."/>
            <person name="Eloe-Fadrosh E.A."/>
            <person name="Kyrpides N.C."/>
            <person name="Woyke T."/>
        </authorList>
    </citation>
    <scope>NUCLEOTIDE SEQUENCE</scope>
    <source>
        <strain evidence="3">GVMAG-M-3300023179-33</strain>
    </source>
</reference>
<evidence type="ECO:0000313" key="3">
    <source>
        <dbReference type="EMBL" id="QHT27445.1"/>
    </source>
</evidence>
<proteinExistence type="predicted"/>
<evidence type="ECO:0000259" key="2">
    <source>
        <dbReference type="Pfam" id="PF09159"/>
    </source>
</evidence>
<protein>
    <recommendedName>
        <fullName evidence="2">Mitochondrial resolvase Ydc2 catalytic domain-containing protein</fullName>
    </recommendedName>
</protein>
<evidence type="ECO:0000256" key="1">
    <source>
        <dbReference type="SAM" id="MobiDB-lite"/>
    </source>
</evidence>
<sequence length="308" mass="35638">MSTSPSTIKLLSIDIGIKNLAFCLFEIENNSYSVKKWDIVNIGEETPLLCGEIENDKSKTKSTNICNKPAKYTKNNKCYCLKHSKKQVFHVPTKELEQSYLNKQKINNLFELAEKYNISYAKPIKKQDLIHLFNEYVLNKCFEPVNITNSNKVDIISIGKNIKKKFDEIFTTNNIYDNIDVILIENQISPIANRMKTIQGMVAQYFIMKSSTSHKQHIEFVSSFNKLKEVAKNNNNNNTTITSDTHPPEKTDKAKYNDRKKLGISTCLENLEKSHSNDEWVNFFNKHSKKDDLADCFLQGIWYIKNKL</sequence>
<accession>A0A6C0EJ95</accession>
<dbReference type="InterPro" id="IPR015242">
    <property type="entry name" value="Ydc2_cat"/>
</dbReference>
<dbReference type="SUPFAM" id="SSF53098">
    <property type="entry name" value="Ribonuclease H-like"/>
    <property type="match status" value="1"/>
</dbReference>
<feature type="region of interest" description="Disordered" evidence="1">
    <location>
        <begin position="235"/>
        <end position="254"/>
    </location>
</feature>
<dbReference type="AlphaFoldDB" id="A0A6C0EJ95"/>
<dbReference type="InterPro" id="IPR036397">
    <property type="entry name" value="RNaseH_sf"/>
</dbReference>
<feature type="domain" description="Mitochondrial resolvase Ydc2 catalytic" evidence="2">
    <location>
        <begin position="11"/>
        <end position="71"/>
    </location>
</feature>
<name>A0A6C0EJ95_9ZZZZ</name>
<dbReference type="EMBL" id="MN739822">
    <property type="protein sequence ID" value="QHT27445.1"/>
    <property type="molecule type" value="Genomic_DNA"/>
</dbReference>
<dbReference type="InterPro" id="IPR012337">
    <property type="entry name" value="RNaseH-like_sf"/>
</dbReference>
<dbReference type="GO" id="GO:0003676">
    <property type="term" value="F:nucleic acid binding"/>
    <property type="evidence" value="ECO:0007669"/>
    <property type="project" value="InterPro"/>
</dbReference>
<dbReference type="Gene3D" id="3.30.420.10">
    <property type="entry name" value="Ribonuclease H-like superfamily/Ribonuclease H"/>
    <property type="match status" value="1"/>
</dbReference>